<sequence length="233" mass="25991">LGSSRDELQKEIEAAKSGVEKSFSGNGDWSTPRGSMFSATPLSREGKVAFTYPGGFSAYVHCGRSLFQMYPGLHQLDEQLMNQTGPSDKRMGSNYLSMLLQEQRLFPRTLNCLSDDQLKELQEDFFHTPIAMFESGVSSAVLNTHVMRKGFGLEPDIAFGYSMGEISMLYGLGVWESMCNMSHVLNTSSLFKDRLAGSMNAVREAWNLKQNEFHDDPLWGCYTIQLPAAEVQA</sequence>
<feature type="non-terminal residue" evidence="1">
    <location>
        <position position="1"/>
    </location>
</feature>
<name>A0A383DYG5_9ZZZZ</name>
<protein>
    <recommendedName>
        <fullName evidence="2">Malonyl-CoA:ACP transacylase (MAT) domain-containing protein</fullName>
    </recommendedName>
</protein>
<dbReference type="InterPro" id="IPR016035">
    <property type="entry name" value="Acyl_Trfase/lysoPLipase"/>
</dbReference>
<dbReference type="InterPro" id="IPR001227">
    <property type="entry name" value="Ac_transferase_dom_sf"/>
</dbReference>
<dbReference type="EMBL" id="UINC01221069">
    <property type="protein sequence ID" value="SVE49250.1"/>
    <property type="molecule type" value="Genomic_DNA"/>
</dbReference>
<gene>
    <name evidence="1" type="ORF">METZ01_LOCUS502104</name>
</gene>
<proteinExistence type="predicted"/>
<dbReference type="GO" id="GO:0016740">
    <property type="term" value="F:transferase activity"/>
    <property type="evidence" value="ECO:0007669"/>
    <property type="project" value="InterPro"/>
</dbReference>
<dbReference type="Gene3D" id="3.40.366.10">
    <property type="entry name" value="Malonyl-Coenzyme A Acyl Carrier Protein, domain 2"/>
    <property type="match status" value="1"/>
</dbReference>
<dbReference type="PANTHER" id="PTHR43074:SF1">
    <property type="entry name" value="BETA-KETOACYL SYNTHASE FAMILY PROTEIN-RELATED"/>
    <property type="match status" value="1"/>
</dbReference>
<organism evidence="1">
    <name type="scientific">marine metagenome</name>
    <dbReference type="NCBI Taxonomy" id="408172"/>
    <lineage>
        <taxon>unclassified sequences</taxon>
        <taxon>metagenomes</taxon>
        <taxon>ecological metagenomes</taxon>
    </lineage>
</organism>
<dbReference type="PANTHER" id="PTHR43074">
    <property type="entry name" value="OMEGA-3 POLYUNSATURATED FATTY ACID SYNTHASE PFAB-RELATED"/>
    <property type="match status" value="1"/>
</dbReference>
<dbReference type="AlphaFoldDB" id="A0A383DYG5"/>
<dbReference type="InterPro" id="IPR052568">
    <property type="entry name" value="PKS-FAS_Synthase"/>
</dbReference>
<evidence type="ECO:0008006" key="2">
    <source>
        <dbReference type="Google" id="ProtNLM"/>
    </source>
</evidence>
<reference evidence="1" key="1">
    <citation type="submission" date="2018-05" db="EMBL/GenBank/DDBJ databases">
        <authorList>
            <person name="Lanie J.A."/>
            <person name="Ng W.-L."/>
            <person name="Kazmierczak K.M."/>
            <person name="Andrzejewski T.M."/>
            <person name="Davidsen T.M."/>
            <person name="Wayne K.J."/>
            <person name="Tettelin H."/>
            <person name="Glass J.I."/>
            <person name="Rusch D."/>
            <person name="Podicherti R."/>
            <person name="Tsui H.-C.T."/>
            <person name="Winkler M.E."/>
        </authorList>
    </citation>
    <scope>NUCLEOTIDE SEQUENCE</scope>
</reference>
<dbReference type="SUPFAM" id="SSF52151">
    <property type="entry name" value="FabD/lysophospholipase-like"/>
    <property type="match status" value="1"/>
</dbReference>
<accession>A0A383DYG5</accession>
<evidence type="ECO:0000313" key="1">
    <source>
        <dbReference type="EMBL" id="SVE49250.1"/>
    </source>
</evidence>
<feature type="non-terminal residue" evidence="1">
    <location>
        <position position="233"/>
    </location>
</feature>